<evidence type="ECO:0000313" key="8">
    <source>
        <dbReference type="EMBL" id="TLG08786.1"/>
    </source>
</evidence>
<proteinExistence type="predicted"/>
<name>A0A5R8PC04_9NOCA</name>
<dbReference type="Proteomes" id="UP000308349">
    <property type="component" value="Unassembled WGS sequence"/>
</dbReference>
<keyword evidence="2" id="KW-1003">Cell membrane</keyword>
<dbReference type="GO" id="GO:0005886">
    <property type="term" value="C:plasma membrane"/>
    <property type="evidence" value="ECO:0007669"/>
    <property type="project" value="UniProtKB-SubCell"/>
</dbReference>
<feature type="transmembrane region" description="Helical" evidence="6">
    <location>
        <begin position="131"/>
        <end position="152"/>
    </location>
</feature>
<comment type="subcellular location">
    <subcellularLocation>
        <location evidence="1">Cell membrane</location>
        <topology evidence="1">Multi-pass membrane protein</topology>
    </subcellularLocation>
</comment>
<sequence>MRHWRSARCRRGWPPRSWPAMRCDGIPSSISTMWCALPGARSVCALAGWHCWHVRFPMSSGSARPGDIAVSATERRDPYPKRTIREVHTVVANDPMVASAAPAAPPPDPAHGRDISARFARFTGRHRRGIAAVWIALFLVAAPFAATIMNVLSGGGWTVPGSDSYRAATILSEAGMLGRGELTAAVVVTDREYTVADPQFQARVRAALEAATSDPDLPVTSSYGWSTLGTLGQGQFVGADRRTVVDSIAIGVDDGVTRRVLPAVQQRLTDGFRPQGLEVSIVSEDALFAAVNTYSQRDLLIAEMITLPLIAIILLFLYRSVAAVAASMAVGVTTVVLTLGVLSPLAHNVSLSAFLGNAATMLGLGVGVDYSLFMISRFQEELQRGRTVDEAVEISLRRSGHTVVFSGITVIATATTLFLIDLNIITSLAIGAVTGVAISVLVSTLLLPTLLHLLGPRINWGRPRFLKQRPLADPDGQGRWHRFAMAVMRRPVVYCVLGILVMGVLALPALGLRTFFPDMRALPQDSATRQGFETIQREFGVGVTSPVRVVVTSEESMVADPATLTAVTGLVNTLSALPHAERTLSFVTLLSAVSPDPSAGARSYVEGGLAPDVRQSMQYFLSSDGRTTVIEIEPDTPASADGARELVEAARTVTGSVAPGLTAHVGGETADGIDSNAVIAEGLPYVIVAALVDVFILLTITFRSLLLPLKAIALNLLSLGATYGIVVAVFQYGFGTSLLGLEHAGYLQNFVPVLTLAILFSLNTDYEVFLLNRVRESYRRTGKNTAAVAEGIEMTGPLISSAAVLMVAVFGAFAFTGMIPIQQLGFGLALGVLLDATIVRLILVPSAMRLMGDWNWWFPSLTRSTSTKTRERTAQETG</sequence>
<feature type="transmembrane region" description="Helical" evidence="6">
    <location>
        <begin position="821"/>
        <end position="843"/>
    </location>
</feature>
<feature type="transmembrane region" description="Helical" evidence="6">
    <location>
        <begin position="792"/>
        <end position="815"/>
    </location>
</feature>
<feature type="transmembrane region" description="Helical" evidence="6">
    <location>
        <begin position="299"/>
        <end position="318"/>
    </location>
</feature>
<feature type="transmembrane region" description="Helical" evidence="6">
    <location>
        <begin position="682"/>
        <end position="700"/>
    </location>
</feature>
<dbReference type="PANTHER" id="PTHR33406:SF13">
    <property type="entry name" value="MEMBRANE PROTEIN YDFJ"/>
    <property type="match status" value="1"/>
</dbReference>
<protein>
    <submittedName>
        <fullName evidence="8">MMPL family transporter</fullName>
    </submittedName>
</protein>
<comment type="caution">
    <text evidence="8">The sequence shown here is derived from an EMBL/GenBank/DDBJ whole genome shotgun (WGS) entry which is preliminary data.</text>
</comment>
<evidence type="ECO:0000256" key="2">
    <source>
        <dbReference type="ARBA" id="ARBA00022475"/>
    </source>
</evidence>
<keyword evidence="5 6" id="KW-0472">Membrane</keyword>
<keyword evidence="4 6" id="KW-1133">Transmembrane helix</keyword>
<dbReference type="Pfam" id="PF03176">
    <property type="entry name" value="MMPL"/>
    <property type="match status" value="2"/>
</dbReference>
<feature type="transmembrane region" description="Helical" evidence="6">
    <location>
        <begin position="492"/>
        <end position="516"/>
    </location>
</feature>
<dbReference type="OrthoDB" id="7051771at2"/>
<feature type="transmembrane region" description="Helical" evidence="6">
    <location>
        <begin position="403"/>
        <end position="422"/>
    </location>
</feature>
<evidence type="ECO:0000256" key="5">
    <source>
        <dbReference type="ARBA" id="ARBA00023136"/>
    </source>
</evidence>
<keyword evidence="3 6" id="KW-0812">Transmembrane</keyword>
<dbReference type="PROSITE" id="PS50156">
    <property type="entry name" value="SSD"/>
    <property type="match status" value="2"/>
</dbReference>
<feature type="domain" description="SSD" evidence="7">
    <location>
        <begin position="326"/>
        <end position="453"/>
    </location>
</feature>
<dbReference type="InterPro" id="IPR004869">
    <property type="entry name" value="MMPL_dom"/>
</dbReference>
<evidence type="ECO:0000256" key="6">
    <source>
        <dbReference type="SAM" id="Phobius"/>
    </source>
</evidence>
<dbReference type="InterPro" id="IPR000731">
    <property type="entry name" value="SSD"/>
</dbReference>
<organism evidence="8 9">
    <name type="scientific">Nocardia cyriacigeorgica</name>
    <dbReference type="NCBI Taxonomy" id="135487"/>
    <lineage>
        <taxon>Bacteria</taxon>
        <taxon>Bacillati</taxon>
        <taxon>Actinomycetota</taxon>
        <taxon>Actinomycetes</taxon>
        <taxon>Mycobacteriales</taxon>
        <taxon>Nocardiaceae</taxon>
        <taxon>Nocardia</taxon>
    </lineage>
</organism>
<feature type="transmembrane region" description="Helical" evidence="6">
    <location>
        <begin position="351"/>
        <end position="375"/>
    </location>
</feature>
<feature type="transmembrane region" description="Helical" evidence="6">
    <location>
        <begin position="746"/>
        <end position="771"/>
    </location>
</feature>
<evidence type="ECO:0000256" key="3">
    <source>
        <dbReference type="ARBA" id="ARBA00022692"/>
    </source>
</evidence>
<evidence type="ECO:0000259" key="7">
    <source>
        <dbReference type="PROSITE" id="PS50156"/>
    </source>
</evidence>
<evidence type="ECO:0000313" key="9">
    <source>
        <dbReference type="Proteomes" id="UP000308349"/>
    </source>
</evidence>
<feature type="domain" description="SSD" evidence="7">
    <location>
        <begin position="683"/>
        <end position="850"/>
    </location>
</feature>
<reference evidence="8 9" key="1">
    <citation type="submission" date="2019-05" db="EMBL/GenBank/DDBJ databases">
        <title>Genomes sequences of two Nocardia cyriacigeorgica environmental isolates, type strains Nocardia asteroides ATCC 19247 and Nocardia cyriacigeorgica DSM 44484.</title>
        <authorList>
            <person name="Vautrin F."/>
            <person name="Bergeron E."/>
            <person name="Dubost A."/>
            <person name="Abrouk D."/>
            <person name="Rodriguez Nava V."/>
            <person name="Pujic P."/>
        </authorList>
    </citation>
    <scope>NUCLEOTIDE SEQUENCE [LARGE SCALE GENOMIC DNA]</scope>
    <source>
        <strain evidence="8 9">EML 1456</strain>
    </source>
</reference>
<evidence type="ECO:0000256" key="1">
    <source>
        <dbReference type="ARBA" id="ARBA00004651"/>
    </source>
</evidence>
<dbReference type="Gene3D" id="1.20.1640.10">
    <property type="entry name" value="Multidrug efflux transporter AcrB transmembrane domain"/>
    <property type="match status" value="2"/>
</dbReference>
<accession>A0A5R8PC04</accession>
<evidence type="ECO:0000256" key="4">
    <source>
        <dbReference type="ARBA" id="ARBA00022989"/>
    </source>
</evidence>
<dbReference type="SUPFAM" id="SSF82866">
    <property type="entry name" value="Multidrug efflux transporter AcrB transmembrane domain"/>
    <property type="match status" value="2"/>
</dbReference>
<dbReference type="PANTHER" id="PTHR33406">
    <property type="entry name" value="MEMBRANE PROTEIN MJ1562-RELATED"/>
    <property type="match status" value="1"/>
</dbReference>
<dbReference type="EMBL" id="VBUU01000016">
    <property type="protein sequence ID" value="TLG08786.1"/>
    <property type="molecule type" value="Genomic_DNA"/>
</dbReference>
<feature type="transmembrane region" description="Helical" evidence="6">
    <location>
        <begin position="428"/>
        <end position="454"/>
    </location>
</feature>
<feature type="transmembrane region" description="Helical" evidence="6">
    <location>
        <begin position="712"/>
        <end position="734"/>
    </location>
</feature>
<dbReference type="InterPro" id="IPR050545">
    <property type="entry name" value="Mycobact_MmpL"/>
</dbReference>
<feature type="transmembrane region" description="Helical" evidence="6">
    <location>
        <begin position="325"/>
        <end position="345"/>
    </location>
</feature>
<dbReference type="AlphaFoldDB" id="A0A5R8PC04"/>
<gene>
    <name evidence="8" type="ORF">FEK35_16520</name>
</gene>